<protein>
    <submittedName>
        <fullName evidence="1">Transcriptional regulator, BadM/Rrf2 family</fullName>
    </submittedName>
</protein>
<dbReference type="PROSITE" id="PS01332">
    <property type="entry name" value="HTH_RRF2_1"/>
    <property type="match status" value="1"/>
</dbReference>
<gene>
    <name evidence="1" type="ORF">B9O19_01060</name>
</gene>
<keyword evidence="2" id="KW-1185">Reference proteome</keyword>
<dbReference type="GO" id="GO:0003700">
    <property type="term" value="F:DNA-binding transcription factor activity"/>
    <property type="evidence" value="ECO:0007669"/>
    <property type="project" value="TreeGrafter"/>
</dbReference>
<dbReference type="EMBL" id="CP020991">
    <property type="protein sequence ID" value="AUO19228.1"/>
    <property type="molecule type" value="Genomic_DNA"/>
</dbReference>
<reference evidence="1 2" key="1">
    <citation type="submission" date="2017-04" db="EMBL/GenBank/DDBJ databases">
        <title>Monoglobus pectinilyticus 14 draft genome.</title>
        <authorList>
            <person name="Kim C."/>
            <person name="Rosendale D.I."/>
            <person name="Kelly W.J."/>
            <person name="Tannock G.W."/>
            <person name="Patchett M.L."/>
            <person name="Jordens J.Z."/>
        </authorList>
    </citation>
    <scope>NUCLEOTIDE SEQUENCE [LARGE SCALE GENOMIC DNA]</scope>
    <source>
        <strain evidence="1 2">14</strain>
    </source>
</reference>
<evidence type="ECO:0000313" key="1">
    <source>
        <dbReference type="EMBL" id="AUO19228.1"/>
    </source>
</evidence>
<name>A0A2K9P3K4_9FIRM</name>
<dbReference type="SUPFAM" id="SSF46785">
    <property type="entry name" value="Winged helix' DNA-binding domain"/>
    <property type="match status" value="1"/>
</dbReference>
<dbReference type="AlphaFoldDB" id="A0A2K9P3K4"/>
<proteinExistence type="predicted"/>
<dbReference type="InterPro" id="IPR000944">
    <property type="entry name" value="Tscrpt_reg_Rrf2"/>
</dbReference>
<dbReference type="InterPro" id="IPR030489">
    <property type="entry name" value="TR_Rrf2-type_CS"/>
</dbReference>
<dbReference type="PANTHER" id="PTHR33221:SF15">
    <property type="entry name" value="HTH-TYPE TRANSCRIPTIONAL REGULATOR YWGB-RELATED"/>
    <property type="match status" value="1"/>
</dbReference>
<dbReference type="Pfam" id="PF02082">
    <property type="entry name" value="Rrf2"/>
    <property type="match status" value="1"/>
</dbReference>
<evidence type="ECO:0000313" key="2">
    <source>
        <dbReference type="Proteomes" id="UP000235589"/>
    </source>
</evidence>
<sequence>MTGNFCVAVHALVYLNHKGETVSSEKLAENICTNPTRVRKVMSMLKKKGLVKSQEGLDGGYILSDKKENISLGQILDAINEKTVCLNWHSGDDDMDCLIASGMAGIMDDIVENLNYSCKDYLDKTTIKTIDSKIFK</sequence>
<dbReference type="GO" id="GO:0005829">
    <property type="term" value="C:cytosol"/>
    <property type="evidence" value="ECO:0007669"/>
    <property type="project" value="TreeGrafter"/>
</dbReference>
<dbReference type="InterPro" id="IPR036388">
    <property type="entry name" value="WH-like_DNA-bd_sf"/>
</dbReference>
<dbReference type="InterPro" id="IPR036390">
    <property type="entry name" value="WH_DNA-bd_sf"/>
</dbReference>
<dbReference type="Proteomes" id="UP000235589">
    <property type="component" value="Chromosome"/>
</dbReference>
<dbReference type="PROSITE" id="PS51197">
    <property type="entry name" value="HTH_RRF2_2"/>
    <property type="match status" value="1"/>
</dbReference>
<dbReference type="GeneID" id="98062471"/>
<dbReference type="OrthoDB" id="3242805at2"/>
<dbReference type="PANTHER" id="PTHR33221">
    <property type="entry name" value="WINGED HELIX-TURN-HELIX TRANSCRIPTIONAL REGULATOR, RRF2 FAMILY"/>
    <property type="match status" value="1"/>
</dbReference>
<dbReference type="Gene3D" id="1.10.10.10">
    <property type="entry name" value="Winged helix-like DNA-binding domain superfamily/Winged helix DNA-binding domain"/>
    <property type="match status" value="1"/>
</dbReference>
<accession>A0A2K9P3K4</accession>
<dbReference type="KEGG" id="mpec:B9O19_01060"/>
<dbReference type="RefSeq" id="WP_102365447.1">
    <property type="nucleotide sequence ID" value="NZ_CP020991.1"/>
</dbReference>
<organism evidence="1 2">
    <name type="scientific">Monoglobus pectinilyticus</name>
    <dbReference type="NCBI Taxonomy" id="1981510"/>
    <lineage>
        <taxon>Bacteria</taxon>
        <taxon>Bacillati</taxon>
        <taxon>Bacillota</taxon>
        <taxon>Clostridia</taxon>
        <taxon>Monoglobales</taxon>
        <taxon>Monoglobaceae</taxon>
        <taxon>Monoglobus</taxon>
    </lineage>
</organism>